<comment type="caution">
    <text evidence="1">The sequence shown here is derived from an EMBL/GenBank/DDBJ whole genome shotgun (WGS) entry which is preliminary data.</text>
</comment>
<dbReference type="Proteomes" id="UP000198211">
    <property type="component" value="Unassembled WGS sequence"/>
</dbReference>
<reference evidence="2" key="1">
    <citation type="submission" date="2017-03" db="EMBL/GenBank/DDBJ databases">
        <title>Phytopthora megakarya and P. palmivora, two closely related causual agents of cacao black pod achieved similar genome size and gene model numbers by different mechanisms.</title>
        <authorList>
            <person name="Ali S."/>
            <person name="Shao J."/>
            <person name="Larry D.J."/>
            <person name="Kronmiller B."/>
            <person name="Shen D."/>
            <person name="Strem M.D."/>
            <person name="Melnick R.L."/>
            <person name="Guiltinan M.J."/>
            <person name="Tyler B.M."/>
            <person name="Meinhardt L.W."/>
            <person name="Bailey B.A."/>
        </authorList>
    </citation>
    <scope>NUCLEOTIDE SEQUENCE [LARGE SCALE GENOMIC DNA]</scope>
    <source>
        <strain evidence="2">zdho120</strain>
    </source>
</reference>
<organism evidence="1 2">
    <name type="scientific">Phytophthora megakarya</name>
    <dbReference type="NCBI Taxonomy" id="4795"/>
    <lineage>
        <taxon>Eukaryota</taxon>
        <taxon>Sar</taxon>
        <taxon>Stramenopiles</taxon>
        <taxon>Oomycota</taxon>
        <taxon>Peronosporomycetes</taxon>
        <taxon>Peronosporales</taxon>
        <taxon>Peronosporaceae</taxon>
        <taxon>Phytophthora</taxon>
    </lineage>
</organism>
<gene>
    <name evidence="1" type="ORF">PHMEG_0003473</name>
</gene>
<dbReference type="AlphaFoldDB" id="A0A225WW98"/>
<proteinExistence type="predicted"/>
<sequence>MELETCCCCCRGRWRMRGLHDGAAFVVGSRISFTHQWCTYAIGTRSGKSLHVAWQFWYGPIREAALTRHRRSLRNRRCVNMFDLLPPISNEFGKSYILVVELYI</sequence>
<keyword evidence="2" id="KW-1185">Reference proteome</keyword>
<evidence type="ECO:0000313" key="1">
    <source>
        <dbReference type="EMBL" id="OWZ21893.1"/>
    </source>
</evidence>
<evidence type="ECO:0000313" key="2">
    <source>
        <dbReference type="Proteomes" id="UP000198211"/>
    </source>
</evidence>
<accession>A0A225WW98</accession>
<dbReference type="EMBL" id="NBNE01000178">
    <property type="protein sequence ID" value="OWZ21893.1"/>
    <property type="molecule type" value="Genomic_DNA"/>
</dbReference>
<name>A0A225WW98_9STRA</name>
<protein>
    <submittedName>
        <fullName evidence="1">Uncharacterized protein</fullName>
    </submittedName>
</protein>